<sequence length="499" mass="55623">MKYVVVVTVAILLFAYIHFSQVAPASGSTLQAAASSNVSASKMNKLELNYSSLDQRCFHEMPRDGLCLDPYNSTGGCTLFFRRFSQQACEGFETSRGLCPCEHKRTVSVSNVRLAAVTVGDLITAIFAFSHSDLGSWNLVDASSSEFSSLPCLFGDRVLKKKLSDIHSTFRLLARSNGSRGASMVQSINNSTPWSCSSYARPINYSNEVFYALDSSLNSPGHAADNLFFAVGHYFADGLNTRNVPWLVPCSDDWTFESAWTWSKFFVDVNQALNLPVFPLDIRLLNLTAVQPWRFQTVSFAPYYLGWNQGCRRQMTSKIFWPLVTKSNLASGVLAPLSICLMKVLFPNGTAMYSPERAFLFSLRFFKLLEENRVATLTSNLPLLQRMWHVNNAELIVTTWGSAMAIATSLLVAQGNRSHRLLVLIHPGYCLEASRLLRTRKKTCSTITARGPSRIFHRKLAVRDGAITDFIGGEGFCAKFLVVAGLRYVRQSDIEFRCT</sequence>
<dbReference type="EMBL" id="CYKH01001759">
    <property type="protein sequence ID" value="CUG89676.1"/>
    <property type="molecule type" value="Genomic_DNA"/>
</dbReference>
<accession>A0A0S4JDN1</accession>
<evidence type="ECO:0000313" key="2">
    <source>
        <dbReference type="EMBL" id="CUG89676.1"/>
    </source>
</evidence>
<dbReference type="VEuPathDB" id="TriTrypDB:BSAL_22690c"/>
<evidence type="ECO:0000313" key="3">
    <source>
        <dbReference type="Proteomes" id="UP000051952"/>
    </source>
</evidence>
<feature type="signal peptide" evidence="1">
    <location>
        <begin position="1"/>
        <end position="27"/>
    </location>
</feature>
<feature type="chain" id="PRO_5006622366" description="Membrane-associated protein" evidence="1">
    <location>
        <begin position="28"/>
        <end position="499"/>
    </location>
</feature>
<evidence type="ECO:0008006" key="4">
    <source>
        <dbReference type="Google" id="ProtNLM"/>
    </source>
</evidence>
<protein>
    <recommendedName>
        <fullName evidence="4">Membrane-associated protein</fullName>
    </recommendedName>
</protein>
<dbReference type="AlphaFoldDB" id="A0A0S4JDN1"/>
<keyword evidence="3" id="KW-1185">Reference proteome</keyword>
<reference evidence="3" key="1">
    <citation type="submission" date="2015-09" db="EMBL/GenBank/DDBJ databases">
        <authorList>
            <consortium name="Pathogen Informatics"/>
        </authorList>
    </citation>
    <scope>NUCLEOTIDE SEQUENCE [LARGE SCALE GENOMIC DNA]</scope>
    <source>
        <strain evidence="3">Lake Konstanz</strain>
    </source>
</reference>
<dbReference type="Proteomes" id="UP000051952">
    <property type="component" value="Unassembled WGS sequence"/>
</dbReference>
<keyword evidence="1" id="KW-0732">Signal</keyword>
<evidence type="ECO:0000256" key="1">
    <source>
        <dbReference type="SAM" id="SignalP"/>
    </source>
</evidence>
<organism evidence="2 3">
    <name type="scientific">Bodo saltans</name>
    <name type="common">Flagellated protozoan</name>
    <dbReference type="NCBI Taxonomy" id="75058"/>
    <lineage>
        <taxon>Eukaryota</taxon>
        <taxon>Discoba</taxon>
        <taxon>Euglenozoa</taxon>
        <taxon>Kinetoplastea</taxon>
        <taxon>Metakinetoplastina</taxon>
        <taxon>Eubodonida</taxon>
        <taxon>Bodonidae</taxon>
        <taxon>Bodo</taxon>
    </lineage>
</organism>
<name>A0A0S4JDN1_BODSA</name>
<gene>
    <name evidence="2" type="ORF">BSAL_22690c</name>
</gene>
<proteinExistence type="predicted"/>